<evidence type="ECO:0000256" key="1">
    <source>
        <dbReference type="ARBA" id="ARBA00022443"/>
    </source>
</evidence>
<dbReference type="AlphaFoldDB" id="A0A9W8XV47"/>
<dbReference type="InterPro" id="IPR036028">
    <property type="entry name" value="SH3-like_dom_sf"/>
</dbReference>
<dbReference type="CDD" id="cd09535">
    <property type="entry name" value="SAM_BOI-like_fungal"/>
    <property type="match status" value="1"/>
</dbReference>
<evidence type="ECO:0000256" key="3">
    <source>
        <dbReference type="SAM" id="MobiDB-lite"/>
    </source>
</evidence>
<keyword evidence="1 2" id="KW-0728">SH3 domain</keyword>
<dbReference type="GO" id="GO:0030036">
    <property type="term" value="P:actin cytoskeleton organization"/>
    <property type="evidence" value="ECO:0007669"/>
    <property type="project" value="TreeGrafter"/>
</dbReference>
<gene>
    <name evidence="7" type="ORF">N0V89_002950</name>
</gene>
<reference evidence="7" key="1">
    <citation type="submission" date="2022-10" db="EMBL/GenBank/DDBJ databases">
        <title>Tapping the CABI collections for fungal endophytes: first genome assemblies for Collariella, Neodidymelliopsis, Ascochyta clinopodiicola, Didymella pomorum, Didymosphaeria variabile, Neocosmospora piperis and Neocucurbitaria cava.</title>
        <authorList>
            <person name="Hill R."/>
        </authorList>
    </citation>
    <scope>NUCLEOTIDE SEQUENCE</scope>
    <source>
        <strain evidence="7">IMI 356815</strain>
    </source>
</reference>
<dbReference type="PANTHER" id="PTHR12092:SF16">
    <property type="entry name" value="PH DOMAIN-CONTAINING PROTEIN"/>
    <property type="match status" value="1"/>
</dbReference>
<accession>A0A9W8XV47</accession>
<dbReference type="EMBL" id="JAPEUX010000002">
    <property type="protein sequence ID" value="KAJ4358368.1"/>
    <property type="molecule type" value="Genomic_DNA"/>
</dbReference>
<dbReference type="OrthoDB" id="73680at2759"/>
<protein>
    <recommendedName>
        <fullName evidence="9">Polarized growth protein Boi2</fullName>
    </recommendedName>
</protein>
<evidence type="ECO:0000259" key="4">
    <source>
        <dbReference type="PROSITE" id="PS50002"/>
    </source>
</evidence>
<feature type="region of interest" description="Disordered" evidence="3">
    <location>
        <begin position="929"/>
        <end position="967"/>
    </location>
</feature>
<evidence type="ECO:0000256" key="2">
    <source>
        <dbReference type="PROSITE-ProRule" id="PRU00192"/>
    </source>
</evidence>
<feature type="compositionally biased region" description="Low complexity" evidence="3">
    <location>
        <begin position="556"/>
        <end position="566"/>
    </location>
</feature>
<feature type="domain" description="PH" evidence="5">
    <location>
        <begin position="753"/>
        <end position="899"/>
    </location>
</feature>
<dbReference type="PROSITE" id="PS50002">
    <property type="entry name" value="SH3"/>
    <property type="match status" value="1"/>
</dbReference>
<dbReference type="Pfam" id="PF14604">
    <property type="entry name" value="SH3_9"/>
    <property type="match status" value="1"/>
</dbReference>
<dbReference type="PROSITE" id="PS50003">
    <property type="entry name" value="PH_DOMAIN"/>
    <property type="match status" value="1"/>
</dbReference>
<dbReference type="InterPro" id="IPR001849">
    <property type="entry name" value="PH_domain"/>
</dbReference>
<dbReference type="FunFam" id="1.10.150.50:FF:000082">
    <property type="entry name" value="Polarized growth protein boi2"/>
    <property type="match status" value="1"/>
</dbReference>
<dbReference type="InterPro" id="IPR013761">
    <property type="entry name" value="SAM/pointed_sf"/>
</dbReference>
<feature type="compositionally biased region" description="Basic and acidic residues" evidence="3">
    <location>
        <begin position="944"/>
        <end position="966"/>
    </location>
</feature>
<evidence type="ECO:0000259" key="6">
    <source>
        <dbReference type="PROSITE" id="PS50105"/>
    </source>
</evidence>
<dbReference type="GO" id="GO:0005886">
    <property type="term" value="C:plasma membrane"/>
    <property type="evidence" value="ECO:0007669"/>
    <property type="project" value="TreeGrafter"/>
</dbReference>
<dbReference type="InterPro" id="IPR011993">
    <property type="entry name" value="PH-like_dom_sf"/>
</dbReference>
<dbReference type="InterPro" id="IPR037370">
    <property type="entry name" value="Pleckstrin"/>
</dbReference>
<evidence type="ECO:0000313" key="8">
    <source>
        <dbReference type="Proteomes" id="UP001140513"/>
    </source>
</evidence>
<dbReference type="SMART" id="SM00454">
    <property type="entry name" value="SAM"/>
    <property type="match status" value="1"/>
</dbReference>
<dbReference type="SMART" id="SM00233">
    <property type="entry name" value="PH"/>
    <property type="match status" value="1"/>
</dbReference>
<dbReference type="SUPFAM" id="SSF50729">
    <property type="entry name" value="PH domain-like"/>
    <property type="match status" value="1"/>
</dbReference>
<dbReference type="Gene3D" id="1.10.150.50">
    <property type="entry name" value="Transcription Factor, Ets-1"/>
    <property type="match status" value="1"/>
</dbReference>
<name>A0A9W8XV47_9PLEO</name>
<feature type="region of interest" description="Disordered" evidence="3">
    <location>
        <begin position="979"/>
        <end position="1021"/>
    </location>
</feature>
<dbReference type="SUPFAM" id="SSF50044">
    <property type="entry name" value="SH3-domain"/>
    <property type="match status" value="1"/>
</dbReference>
<dbReference type="SUPFAM" id="SSF47769">
    <property type="entry name" value="SAM/Pointed domain"/>
    <property type="match status" value="1"/>
</dbReference>
<dbReference type="Gene3D" id="2.30.29.30">
    <property type="entry name" value="Pleckstrin-homology domain (PH domain)/Phosphotyrosine-binding domain (PTB)"/>
    <property type="match status" value="1"/>
</dbReference>
<sequence>MAARSPTENVRPGDLLLVVHEFQARSPDELTLTRGDRVELIERDDDFGDGWFLGKNTETGDSGLFPEVYTRPAPKPTITAALHQRAPSQPVAQSAQHALQPVDVDAAPTSAPLPLTDPNEAAPYESAPSTQPLQIPPTNSATQAAAANRSSLSVQPRSIGQTLSGEVPREEETTISSPVMHETLSVIDEHITDMSTPRHSAAGKELRPMPSNDSGSEYSSHHRLSYINGQETEEEEHNLHTEQEVINWSPARVAEYLEDVGVEKKHCDIFKEQEINGEALLGMDQATIFLKEFELGPVGPRLRTWVKIKALQQEVKNAQDAAKAMATFDGPADSALDPAARARATSMSAVPLPRIPSLRDGQFMKSMHGKQPLPRAHSTAGHSMLPPVEATSPLTQFTPSSPTPGTPTRPSAASVRSMNHNRRHSSIDSTMNMPTPTSAGGMKLPPVASASHKKTPSFDRSWVMGSPQSDSRRPSSSHYGAPTSPDENGFGRRESGISQMTASDLDRGYFSGGEVDNRKARNVLRKRESPSHSRNPSFRTEDGRRATYNRRHSRIGSADSATDGASSVSAAAKAYFGSSIKSHRSSSNFDFVRPLKPMNDGPPTVTKLPDFDSPSIDAIASSPRIPGSEASSQGRASPSPAAPVHSHSFFSKKSRGMGLRAISDAVTGSERANVSSGDITASPIKESPLQSPTRTGSSTPSGTSNSLEIPDLNKRSTGMSVSSKDGRKKAKKHSTSAYLRGRQQITPQEAMEGCDYSGWMKKKSSSLMTTWKTRLFVLRGRRLSYFYTENDTEEKGLIDISSHRVLPANNERITGFHATITRAASSPSSPHGATIPTAASAASNVIEEDMAGMFIFKLVPPRAGLQRGVQFTKPIVHYFAVDSIQVGRLWMAALMKATIDRDDSLSITTTYQQKTISLEKARAMRQRPPALMDDDDAENASLDIDSKQSTKESIQESVIHEEDEKQGLAISGLDDAKALLDYAENGADPEPQPPPIVDSPPSPEAEHKPKTSFTPGLISIS</sequence>
<evidence type="ECO:0008006" key="9">
    <source>
        <dbReference type="Google" id="ProtNLM"/>
    </source>
</evidence>
<dbReference type="Gene3D" id="2.30.30.40">
    <property type="entry name" value="SH3 Domains"/>
    <property type="match status" value="1"/>
</dbReference>
<dbReference type="GeneID" id="80906480"/>
<feature type="region of interest" description="Disordered" evidence="3">
    <location>
        <begin position="367"/>
        <end position="566"/>
    </location>
</feature>
<comment type="caution">
    <text evidence="7">The sequence shown here is derived from an EMBL/GenBank/DDBJ whole genome shotgun (WGS) entry which is preliminary data.</text>
</comment>
<dbReference type="InterPro" id="IPR001660">
    <property type="entry name" value="SAM"/>
</dbReference>
<feature type="compositionally biased region" description="Basic and acidic residues" evidence="3">
    <location>
        <begin position="515"/>
        <end position="531"/>
    </location>
</feature>
<dbReference type="PANTHER" id="PTHR12092">
    <property type="entry name" value="PLECKSTRIN"/>
    <property type="match status" value="1"/>
</dbReference>
<feature type="region of interest" description="Disordered" evidence="3">
    <location>
        <begin position="592"/>
        <end position="655"/>
    </location>
</feature>
<dbReference type="SMART" id="SM00326">
    <property type="entry name" value="SH3"/>
    <property type="match status" value="1"/>
</dbReference>
<feature type="compositionally biased region" description="Low complexity" evidence="3">
    <location>
        <begin position="691"/>
        <end position="706"/>
    </location>
</feature>
<dbReference type="CDD" id="cd13316">
    <property type="entry name" value="PH_Boi"/>
    <property type="match status" value="1"/>
</dbReference>
<evidence type="ECO:0000259" key="5">
    <source>
        <dbReference type="PROSITE" id="PS50003"/>
    </source>
</evidence>
<dbReference type="Proteomes" id="UP001140513">
    <property type="component" value="Unassembled WGS sequence"/>
</dbReference>
<feature type="domain" description="SAM" evidence="6">
    <location>
        <begin position="248"/>
        <end position="314"/>
    </location>
</feature>
<feature type="region of interest" description="Disordered" evidence="3">
    <location>
        <begin position="106"/>
        <end position="175"/>
    </location>
</feature>
<organism evidence="7 8">
    <name type="scientific">Didymosphaeria variabile</name>
    <dbReference type="NCBI Taxonomy" id="1932322"/>
    <lineage>
        <taxon>Eukaryota</taxon>
        <taxon>Fungi</taxon>
        <taxon>Dikarya</taxon>
        <taxon>Ascomycota</taxon>
        <taxon>Pezizomycotina</taxon>
        <taxon>Dothideomycetes</taxon>
        <taxon>Pleosporomycetidae</taxon>
        <taxon>Pleosporales</taxon>
        <taxon>Massarineae</taxon>
        <taxon>Didymosphaeriaceae</taxon>
        <taxon>Didymosphaeria</taxon>
    </lineage>
</organism>
<feature type="region of interest" description="Disordered" evidence="3">
    <location>
        <begin position="200"/>
        <end position="220"/>
    </location>
</feature>
<dbReference type="Pfam" id="PF07647">
    <property type="entry name" value="SAM_2"/>
    <property type="match status" value="1"/>
</dbReference>
<dbReference type="RefSeq" id="XP_056075227.1">
    <property type="nucleotide sequence ID" value="XM_056211754.1"/>
</dbReference>
<evidence type="ECO:0000313" key="7">
    <source>
        <dbReference type="EMBL" id="KAJ4358368.1"/>
    </source>
</evidence>
<dbReference type="PROSITE" id="PS50105">
    <property type="entry name" value="SAM_DOMAIN"/>
    <property type="match status" value="1"/>
</dbReference>
<feature type="compositionally biased region" description="Polar residues" evidence="3">
    <location>
        <begin position="127"/>
        <end position="164"/>
    </location>
</feature>
<feature type="compositionally biased region" description="Low complexity" evidence="3">
    <location>
        <begin position="636"/>
        <end position="648"/>
    </location>
</feature>
<proteinExistence type="predicted"/>
<dbReference type="Pfam" id="PF00169">
    <property type="entry name" value="PH"/>
    <property type="match status" value="1"/>
</dbReference>
<dbReference type="InterPro" id="IPR001452">
    <property type="entry name" value="SH3_domain"/>
</dbReference>
<feature type="compositionally biased region" description="Low complexity" evidence="3">
    <location>
        <begin position="466"/>
        <end position="477"/>
    </location>
</feature>
<feature type="compositionally biased region" description="Polar residues" evidence="3">
    <location>
        <begin position="670"/>
        <end position="679"/>
    </location>
</feature>
<feature type="compositionally biased region" description="Polar residues" evidence="3">
    <location>
        <begin position="427"/>
        <end position="438"/>
    </location>
</feature>
<keyword evidence="8" id="KW-1185">Reference proteome</keyword>
<feature type="region of interest" description="Disordered" evidence="3">
    <location>
        <begin position="668"/>
        <end position="738"/>
    </location>
</feature>
<feature type="compositionally biased region" description="Pro residues" evidence="3">
    <location>
        <begin position="990"/>
        <end position="1003"/>
    </location>
</feature>
<feature type="domain" description="SH3" evidence="4">
    <location>
        <begin position="11"/>
        <end position="75"/>
    </location>
</feature>